<feature type="transmembrane region" description="Helical" evidence="11">
    <location>
        <begin position="6"/>
        <end position="24"/>
    </location>
</feature>
<dbReference type="GO" id="GO:0016020">
    <property type="term" value="C:membrane"/>
    <property type="evidence" value="ECO:0007669"/>
    <property type="project" value="UniProtKB-SubCell"/>
</dbReference>
<evidence type="ECO:0000256" key="7">
    <source>
        <dbReference type="ARBA" id="ARBA00023027"/>
    </source>
</evidence>
<evidence type="ECO:0000313" key="12">
    <source>
        <dbReference type="EMBL" id="APL97192.1"/>
    </source>
</evidence>
<evidence type="ECO:0000256" key="6">
    <source>
        <dbReference type="ARBA" id="ARBA00022989"/>
    </source>
</evidence>
<evidence type="ECO:0000256" key="10">
    <source>
        <dbReference type="ARBA" id="ARBA00049551"/>
    </source>
</evidence>
<geneLocation type="mitochondrion" evidence="12"/>
<keyword evidence="5" id="KW-1278">Translocase</keyword>
<organism evidence="12">
    <name type="scientific">Gmelinoides fasciatus</name>
    <dbReference type="NCBI Taxonomy" id="686704"/>
    <lineage>
        <taxon>Eukaryota</taxon>
        <taxon>Metazoa</taxon>
        <taxon>Ecdysozoa</taxon>
        <taxon>Arthropoda</taxon>
        <taxon>Crustacea</taxon>
        <taxon>Multicrustacea</taxon>
        <taxon>Malacostraca</taxon>
        <taxon>Eumalacostraca</taxon>
        <taxon>Peracarida</taxon>
        <taxon>Amphipoda</taxon>
        <taxon>Senticaudata</taxon>
        <taxon>Gammarida</taxon>
        <taxon>Gammaridira</taxon>
        <taxon>Gammaroidea</taxon>
        <taxon>Micruropodidae</taxon>
        <taxon>Gmelinoidinae</taxon>
        <taxon>Gmelinoides</taxon>
    </lineage>
</organism>
<dbReference type="Gene3D" id="1.10.287.3510">
    <property type="match status" value="1"/>
</dbReference>
<evidence type="ECO:0000256" key="2">
    <source>
        <dbReference type="ARBA" id="ARBA00010519"/>
    </source>
</evidence>
<comment type="catalytic activity">
    <reaction evidence="10">
        <text>a ubiquinone + NADH + 5 H(+)(in) = a ubiquinol + NAD(+) + 4 H(+)(out)</text>
        <dbReference type="Rhea" id="RHEA:29091"/>
        <dbReference type="Rhea" id="RHEA-COMP:9565"/>
        <dbReference type="Rhea" id="RHEA-COMP:9566"/>
        <dbReference type="ChEBI" id="CHEBI:15378"/>
        <dbReference type="ChEBI" id="CHEBI:16389"/>
        <dbReference type="ChEBI" id="CHEBI:17976"/>
        <dbReference type="ChEBI" id="CHEBI:57540"/>
        <dbReference type="ChEBI" id="CHEBI:57945"/>
        <dbReference type="EC" id="7.1.1.2"/>
    </reaction>
</comment>
<feature type="transmembrane region" description="Helical" evidence="11">
    <location>
        <begin position="31"/>
        <end position="50"/>
    </location>
</feature>
<accession>A0A1L5BW52</accession>
<evidence type="ECO:0000256" key="1">
    <source>
        <dbReference type="ARBA" id="ARBA00004141"/>
    </source>
</evidence>
<reference evidence="12" key="1">
    <citation type="journal article" date="2016" name="BMC Genomics">
        <title>Evolution of mitochondrial genomes in Baikalian amphipods.</title>
        <authorList>
            <person name="Romanova E.V."/>
            <person name="Aleoshin V.V."/>
            <person name="Kamaltynov R.M."/>
            <person name="Mikhailov K.V."/>
            <person name="Logacheva M.D."/>
            <person name="Sirotinina E.A."/>
            <person name="Gornov A.Y."/>
            <person name="Anikin A.S."/>
            <person name="Sherbakov D.Y."/>
        </authorList>
    </citation>
    <scope>NUCLEOTIDE SEQUENCE</scope>
</reference>
<comment type="subcellular location">
    <subcellularLocation>
        <location evidence="1">Membrane</location>
        <topology evidence="1">Multi-pass membrane protein</topology>
    </subcellularLocation>
</comment>
<comment type="similarity">
    <text evidence="2">Belongs to the complex I subunit 4L family.</text>
</comment>
<dbReference type="Pfam" id="PF00420">
    <property type="entry name" value="Oxidored_q2"/>
    <property type="match status" value="1"/>
</dbReference>
<sequence>MTSHLMIAVVFGLFAGLFSFVMNYSHFLSSLLSLEFLALMVYWWLGLVLTGSGGDLFLNLFYLCVSVCEGSLGLSLLVKSVHSHGSDRMKSYSFMSC</sequence>
<dbReference type="EMBL" id="KX341966">
    <property type="protein sequence ID" value="APL97192.1"/>
    <property type="molecule type" value="Genomic_DNA"/>
</dbReference>
<dbReference type="GO" id="GO:0008137">
    <property type="term" value="F:NADH dehydrogenase (ubiquinone) activity"/>
    <property type="evidence" value="ECO:0007669"/>
    <property type="project" value="UniProtKB-EC"/>
</dbReference>
<proteinExistence type="inferred from homology"/>
<dbReference type="SMR" id="A0A1L5BW52"/>
<dbReference type="InterPro" id="IPR039428">
    <property type="entry name" value="NUOK/Mnh_C1-like"/>
</dbReference>
<keyword evidence="8 11" id="KW-0472">Membrane</keyword>
<keyword evidence="4 11" id="KW-0812">Transmembrane</keyword>
<name>A0A1L5BW52_9CRUS</name>
<evidence type="ECO:0000256" key="11">
    <source>
        <dbReference type="SAM" id="Phobius"/>
    </source>
</evidence>
<protein>
    <recommendedName>
        <fullName evidence="3">NADH-ubiquinone oxidoreductase chain 4L</fullName>
    </recommendedName>
    <alternativeName>
        <fullName evidence="9">NADH dehydrogenase subunit 4L</fullName>
    </alternativeName>
</protein>
<evidence type="ECO:0000256" key="4">
    <source>
        <dbReference type="ARBA" id="ARBA00022692"/>
    </source>
</evidence>
<dbReference type="CTD" id="4539"/>
<dbReference type="RefSeq" id="YP_009339302.1">
    <property type="nucleotide sequence ID" value="NC_033361.1"/>
</dbReference>
<evidence type="ECO:0000256" key="3">
    <source>
        <dbReference type="ARBA" id="ARBA00016612"/>
    </source>
</evidence>
<dbReference type="GeneID" id="30859532"/>
<dbReference type="AlphaFoldDB" id="A0A1L5BW52"/>
<keyword evidence="7" id="KW-0520">NAD</keyword>
<keyword evidence="12" id="KW-0496">Mitochondrion</keyword>
<evidence type="ECO:0000256" key="5">
    <source>
        <dbReference type="ARBA" id="ARBA00022967"/>
    </source>
</evidence>
<gene>
    <name evidence="12" type="primary">ND4L</name>
</gene>
<feature type="transmembrane region" description="Helical" evidence="11">
    <location>
        <begin position="56"/>
        <end position="78"/>
    </location>
</feature>
<evidence type="ECO:0000256" key="8">
    <source>
        <dbReference type="ARBA" id="ARBA00023136"/>
    </source>
</evidence>
<evidence type="ECO:0000256" key="9">
    <source>
        <dbReference type="ARBA" id="ARBA00031586"/>
    </source>
</evidence>
<keyword evidence="6 11" id="KW-1133">Transmembrane helix</keyword>